<protein>
    <recommendedName>
        <fullName evidence="3">26 kDa periplasmic immunogenic protein</fullName>
    </recommendedName>
</protein>
<dbReference type="Pfam" id="PF04402">
    <property type="entry name" value="SIMPL"/>
    <property type="match status" value="1"/>
</dbReference>
<sequence length="252" mass="27632">MKQVKMMVPYFIAVVFFFVGLFVYTRVAGPVALSVNSNVTNQSDIFTVSGEGKVEVKPEVAYVRVGMESNGSSVSQVQAEIDRVMERVIGSLEGLGIDREKEMETVSYSINPMFDWSSGRQRITGYSASTQLKVKVREIDRVNEVVDAAVESGANQVGGVSFDVEDREKIEEEARKEAVEQAKRKAEAAAKAAGFRLGRIVNYSEGSNGVTPQPMYDRAMAVEEAVPELSSAKIQPGVEEIEIVVSLSYQIE</sequence>
<dbReference type="Gene3D" id="3.30.110.170">
    <property type="entry name" value="Protein of unknown function (DUF541), domain 1"/>
    <property type="match status" value="1"/>
</dbReference>
<dbReference type="KEGG" id="caqa:MICH65_0147"/>
<proteinExistence type="predicted"/>
<dbReference type="PANTHER" id="PTHR34387">
    <property type="entry name" value="SLR1258 PROTEIN"/>
    <property type="match status" value="1"/>
</dbReference>
<gene>
    <name evidence="1" type="ORF">MICH65_0147</name>
</gene>
<keyword evidence="2" id="KW-1185">Reference proteome</keyword>
<dbReference type="PANTHER" id="PTHR34387:SF1">
    <property type="entry name" value="PERIPLASMIC IMMUNOGENIC PROTEIN"/>
    <property type="match status" value="1"/>
</dbReference>
<reference evidence="2" key="1">
    <citation type="journal article" date="2020" name="Microorganisms">
        <title>Complete Genome of a Member of a New Bacterial Lineage in the Microgenomates Group Reveals an Unusual Nucleotide Composition Disparity Between Two Strands of DNA and Limited Metabolic Potential.</title>
        <authorList>
            <person name="Kadnikov V.V."/>
            <person name="Mardanov A.V."/>
            <person name="Beletsky A.V."/>
            <person name="Karnachuk O.V."/>
            <person name="Ravin N.V."/>
        </authorList>
    </citation>
    <scope>NUCLEOTIDE SEQUENCE [LARGE SCALE GENOMIC DNA]</scope>
</reference>
<dbReference type="InterPro" id="IPR052022">
    <property type="entry name" value="26kDa_periplasmic_antigen"/>
</dbReference>
<name>A0A857NFS8_9BACT</name>
<dbReference type="EMBL" id="CP047901">
    <property type="protein sequence ID" value="QHO63128.1"/>
    <property type="molecule type" value="Genomic_DNA"/>
</dbReference>
<dbReference type="GO" id="GO:0006974">
    <property type="term" value="P:DNA damage response"/>
    <property type="evidence" value="ECO:0007669"/>
    <property type="project" value="TreeGrafter"/>
</dbReference>
<dbReference type="AlphaFoldDB" id="A0A857NFS8"/>
<organism evidence="1 2">
    <name type="scientific">Candidatus Chazhemtobacterium aquaticus</name>
    <dbReference type="NCBI Taxonomy" id="2715735"/>
    <lineage>
        <taxon>Bacteria</taxon>
        <taxon>Candidatus Chazhemtobacteraceae</taxon>
        <taxon>Candidatus Chazhemtobacterium</taxon>
    </lineage>
</organism>
<dbReference type="Gene3D" id="3.30.70.2970">
    <property type="entry name" value="Protein of unknown function (DUF541), domain 2"/>
    <property type="match status" value="1"/>
</dbReference>
<dbReference type="RefSeq" id="WP_161931526.1">
    <property type="nucleotide sequence ID" value="NZ_CP047901.1"/>
</dbReference>
<evidence type="ECO:0000313" key="1">
    <source>
        <dbReference type="EMBL" id="QHO63128.1"/>
    </source>
</evidence>
<evidence type="ECO:0008006" key="3">
    <source>
        <dbReference type="Google" id="ProtNLM"/>
    </source>
</evidence>
<dbReference type="Proteomes" id="UP000463983">
    <property type="component" value="Chromosome"/>
</dbReference>
<accession>A0A857NFS8</accession>
<dbReference type="InterPro" id="IPR007497">
    <property type="entry name" value="SIMPL/DUF541"/>
</dbReference>
<evidence type="ECO:0000313" key="2">
    <source>
        <dbReference type="Proteomes" id="UP000463983"/>
    </source>
</evidence>